<accession>A0A7J2U0H4</accession>
<dbReference type="SUPFAM" id="SSF56281">
    <property type="entry name" value="Metallo-hydrolase/oxidoreductase"/>
    <property type="match status" value="1"/>
</dbReference>
<dbReference type="InterPro" id="IPR001279">
    <property type="entry name" value="Metallo-B-lactamas"/>
</dbReference>
<dbReference type="SMART" id="SM00849">
    <property type="entry name" value="Lactamase_B"/>
    <property type="match status" value="1"/>
</dbReference>
<reference evidence="2" key="1">
    <citation type="journal article" date="2020" name="mSystems">
        <title>Genome- and Community-Level Interaction Insights into Carbon Utilization and Element Cycling Functions of Hydrothermarchaeota in Hydrothermal Sediment.</title>
        <authorList>
            <person name="Zhou Z."/>
            <person name="Liu Y."/>
            <person name="Xu W."/>
            <person name="Pan J."/>
            <person name="Luo Z.H."/>
            <person name="Li M."/>
        </authorList>
    </citation>
    <scope>NUCLEOTIDE SEQUENCE [LARGE SCALE GENOMIC DNA]</scope>
    <source>
        <strain evidence="2">SpSt-125</strain>
    </source>
</reference>
<keyword evidence="2" id="KW-0378">Hydrolase</keyword>
<dbReference type="PANTHER" id="PTHR46018">
    <property type="entry name" value="ZINC PHOSPHODIESTERASE ELAC PROTEIN 1"/>
    <property type="match status" value="1"/>
</dbReference>
<dbReference type="EMBL" id="DSEU01000008">
    <property type="protein sequence ID" value="HEM66330.1"/>
    <property type="molecule type" value="Genomic_DNA"/>
</dbReference>
<feature type="domain" description="Metallo-beta-lactamase" evidence="1">
    <location>
        <begin position="18"/>
        <end position="227"/>
    </location>
</feature>
<sequence>MKIVFLGTGATTPSQTRYTPSIAVCAARDCMLLDCGEGVQIRLQEAGIDVLRISYVVITHIHGDHIYGLMPLIDSFTMKVLSQRIREKKLHIYAPRGLCNSNNQHFTEIIKCHEISPQINNGFIEIGEFKFKPLPMLHGNIDALGIYITSESNAKRKADLFYSGDGLCSEECMKFLKKAKPCIIIHDASFLDYHDDVIKAREKFHATVADAAKLALEVDAKILILTHISNRYRNDDLRDFLSRASRIFQGDIFIASDLSTLWLDKLWCV</sequence>
<dbReference type="InterPro" id="IPR036866">
    <property type="entry name" value="RibonucZ/Hydroxyglut_hydro"/>
</dbReference>
<dbReference type="PANTHER" id="PTHR46018:SF2">
    <property type="entry name" value="ZINC PHOSPHODIESTERASE ELAC PROTEIN 1"/>
    <property type="match status" value="1"/>
</dbReference>
<dbReference type="Gene3D" id="3.60.15.10">
    <property type="entry name" value="Ribonuclease Z/Hydroxyacylglutathione hydrolase-like"/>
    <property type="match status" value="1"/>
</dbReference>
<proteinExistence type="predicted"/>
<evidence type="ECO:0000313" key="2">
    <source>
        <dbReference type="EMBL" id="HEM66330.1"/>
    </source>
</evidence>
<dbReference type="Pfam" id="PF23023">
    <property type="entry name" value="Anti-Pycsar_Apyc1"/>
    <property type="match status" value="1"/>
</dbReference>
<dbReference type="GO" id="GO:0042781">
    <property type="term" value="F:3'-tRNA processing endoribonuclease activity"/>
    <property type="evidence" value="ECO:0007669"/>
    <property type="project" value="TreeGrafter"/>
</dbReference>
<gene>
    <name evidence="2" type="ORF">ENO26_01975</name>
</gene>
<dbReference type="AlphaFoldDB" id="A0A7J2U0H4"/>
<name>A0A7J2U0H4_9CREN</name>
<organism evidence="2">
    <name type="scientific">Ignisphaera aggregans</name>
    <dbReference type="NCBI Taxonomy" id="334771"/>
    <lineage>
        <taxon>Archaea</taxon>
        <taxon>Thermoproteota</taxon>
        <taxon>Thermoprotei</taxon>
        <taxon>Desulfurococcales</taxon>
        <taxon>Desulfurococcaceae</taxon>
        <taxon>Ignisphaera</taxon>
    </lineage>
</organism>
<comment type="caution">
    <text evidence="2">The sequence shown here is derived from an EMBL/GenBank/DDBJ whole genome shotgun (WGS) entry which is preliminary data.</text>
</comment>
<evidence type="ECO:0000259" key="1">
    <source>
        <dbReference type="SMART" id="SM00849"/>
    </source>
</evidence>
<protein>
    <submittedName>
        <fullName evidence="2">MBL fold metallo-hydrolase</fullName>
    </submittedName>
</protein>